<dbReference type="Proteomes" id="UP001517388">
    <property type="component" value="Unassembled WGS sequence"/>
</dbReference>
<organism evidence="1 2">
    <name type="scientific">Dolichospermum flos-aquae UHCC 0037</name>
    <dbReference type="NCBI Taxonomy" id="2590026"/>
    <lineage>
        <taxon>Bacteria</taxon>
        <taxon>Bacillati</taxon>
        <taxon>Cyanobacteriota</taxon>
        <taxon>Cyanophyceae</taxon>
        <taxon>Nostocales</taxon>
        <taxon>Aphanizomenonaceae</taxon>
        <taxon>Dolichospermum</taxon>
    </lineage>
</organism>
<comment type="caution">
    <text evidence="1">The sequence shown here is derived from an EMBL/GenBank/DDBJ whole genome shotgun (WGS) entry which is preliminary data.</text>
</comment>
<sequence length="142" mass="16594">MIINKVECIKLEKFKDEGLYSYSPLSSNQTILYELPPHSADDGLYCHRFQTDQLLVMRGCMVLVFIENRHKNYIFLNQNVPLLVTIPPKIPHAIMNPISEPCLYLNAVILHNTPHPKDYQPIQKPFPFDMNQVNQLLEKFRN</sequence>
<name>A0ACC7S9Z4_DOLFA</name>
<dbReference type="EMBL" id="VILF01000005">
    <property type="protein sequence ID" value="MTJ45352.1"/>
    <property type="molecule type" value="Genomic_DNA"/>
</dbReference>
<accession>A0ACC7S9Z4</accession>
<gene>
    <name evidence="1" type="ORF">FJR39_20395</name>
</gene>
<evidence type="ECO:0000313" key="1">
    <source>
        <dbReference type="EMBL" id="MTJ45352.1"/>
    </source>
</evidence>
<proteinExistence type="predicted"/>
<evidence type="ECO:0000313" key="2">
    <source>
        <dbReference type="Proteomes" id="UP001517388"/>
    </source>
</evidence>
<protein>
    <submittedName>
        <fullName evidence="1">Cupin domain-containing protein</fullName>
    </submittedName>
</protein>
<keyword evidence="2" id="KW-1185">Reference proteome</keyword>
<reference evidence="2" key="1">
    <citation type="journal article" date="2020" name="Toxins">
        <title>Phylogenomic Analysis of Secondary Metabolism in the Toxic Cyanobacterial Genera Anabaena, Dolichospermum and Aphanizomenon.</title>
        <authorList>
            <person name="Oesterholm J."/>
            <person name="Popin R.V."/>
            <person name="Fewer D.P."/>
            <person name="Sivonen K."/>
        </authorList>
    </citation>
    <scope>NUCLEOTIDE SEQUENCE [LARGE SCALE GENOMIC DNA]</scope>
    <source>
        <strain evidence="2">UHCC 0037</strain>
    </source>
</reference>